<keyword evidence="1" id="KW-0812">Transmembrane</keyword>
<proteinExistence type="predicted"/>
<accession>I9X2G8</accession>
<keyword evidence="1" id="KW-0472">Membrane</keyword>
<sequence length="40" mass="4193">MQSDSLTISVLGMNATASGQFAILALVAIFATVALLRLRK</sequence>
<dbReference type="HOGENOM" id="CLU_3295471_0_0_5"/>
<dbReference type="Proteomes" id="UP000005092">
    <property type="component" value="Unassembled WGS sequence"/>
</dbReference>
<protein>
    <submittedName>
        <fullName evidence="2">Uncharacterized protein</fullName>
    </submittedName>
</protein>
<gene>
    <name evidence="2" type="ORF">Rleg9DRAFT_1715</name>
</gene>
<organism evidence="2 3">
    <name type="scientific">Rhizobium leguminosarum bv. trifolii WSM597</name>
    <dbReference type="NCBI Taxonomy" id="754764"/>
    <lineage>
        <taxon>Bacteria</taxon>
        <taxon>Pseudomonadati</taxon>
        <taxon>Pseudomonadota</taxon>
        <taxon>Alphaproteobacteria</taxon>
        <taxon>Hyphomicrobiales</taxon>
        <taxon>Rhizobiaceae</taxon>
        <taxon>Rhizobium/Agrobacterium group</taxon>
        <taxon>Rhizobium</taxon>
    </lineage>
</organism>
<evidence type="ECO:0000313" key="3">
    <source>
        <dbReference type="Proteomes" id="UP000005092"/>
    </source>
</evidence>
<feature type="transmembrane region" description="Helical" evidence="1">
    <location>
        <begin position="20"/>
        <end position="38"/>
    </location>
</feature>
<reference evidence="2 3" key="1">
    <citation type="submission" date="2012-02" db="EMBL/GenBank/DDBJ databases">
        <title>Improved High-Quality Draft Sequence of Rhizobium leguminosarum bv. trifolii WSM597.</title>
        <authorList>
            <consortium name="US DOE Joint Genome Institute"/>
            <person name="Lucas S."/>
            <person name="Han J."/>
            <person name="Lapidus A."/>
            <person name="Cheng J.-F."/>
            <person name="Goodwin L."/>
            <person name="Pitluck S."/>
            <person name="Peters L."/>
            <person name="Ovchinnikova G."/>
            <person name="Held B."/>
            <person name="Detter J.C."/>
            <person name="Han C."/>
            <person name="Tapia R."/>
            <person name="Land M."/>
            <person name="Hauser L."/>
            <person name="Kyrpides N."/>
            <person name="Ivanova N."/>
            <person name="Pagani I."/>
            <person name="Brau L."/>
            <person name="Yates R."/>
            <person name="O'Hara G."/>
            <person name="Rui T."/>
            <person name="Howieson J."/>
            <person name="Reeve W."/>
            <person name="Woyke T."/>
        </authorList>
    </citation>
    <scope>NUCLEOTIDE SEQUENCE [LARGE SCALE GENOMIC DNA]</scope>
    <source>
        <strain evidence="2 3">WSM597</strain>
    </source>
</reference>
<name>I9X2G8_RHILT</name>
<evidence type="ECO:0000313" key="2">
    <source>
        <dbReference type="EMBL" id="EJB02901.1"/>
    </source>
</evidence>
<dbReference type="EMBL" id="JH719381">
    <property type="protein sequence ID" value="EJB02901.1"/>
    <property type="molecule type" value="Genomic_DNA"/>
</dbReference>
<keyword evidence="1" id="KW-1133">Transmembrane helix</keyword>
<evidence type="ECO:0000256" key="1">
    <source>
        <dbReference type="SAM" id="Phobius"/>
    </source>
</evidence>
<dbReference type="AlphaFoldDB" id="I9X2G8"/>